<dbReference type="InterPro" id="IPR015590">
    <property type="entry name" value="Aldehyde_DH_dom"/>
</dbReference>
<evidence type="ECO:0000259" key="4">
    <source>
        <dbReference type="Pfam" id="PF00171"/>
    </source>
</evidence>
<dbReference type="AlphaFoldDB" id="A0A0N8GFN6"/>
<keyword evidence="6" id="KW-1185">Reference proteome</keyword>
<dbReference type="RefSeq" id="WP_054360991.1">
    <property type="nucleotide sequence ID" value="NZ_LJYW01000001.1"/>
</dbReference>
<evidence type="ECO:0000256" key="3">
    <source>
        <dbReference type="RuleBase" id="RU003345"/>
    </source>
</evidence>
<dbReference type="GO" id="GO:0016620">
    <property type="term" value="F:oxidoreductase activity, acting on the aldehyde or oxo group of donors, NAD or NADP as acceptor"/>
    <property type="evidence" value="ECO:0007669"/>
    <property type="project" value="InterPro"/>
</dbReference>
<dbReference type="EMBL" id="LJYW01000001">
    <property type="protein sequence ID" value="KPL54825.1"/>
    <property type="molecule type" value="Genomic_DNA"/>
</dbReference>
<dbReference type="InterPro" id="IPR016163">
    <property type="entry name" value="Ald_DH_C"/>
</dbReference>
<dbReference type="PROSITE" id="PS00687">
    <property type="entry name" value="ALDEHYDE_DEHYDR_GLU"/>
    <property type="match status" value="1"/>
</dbReference>
<accession>A0A0N8GFN6</accession>
<dbReference type="InterPro" id="IPR029510">
    <property type="entry name" value="Ald_DH_CS_GLU"/>
</dbReference>
<dbReference type="SUPFAM" id="SSF53720">
    <property type="entry name" value="ALDH-like"/>
    <property type="match status" value="1"/>
</dbReference>
<dbReference type="Proteomes" id="UP000048984">
    <property type="component" value="Unassembled WGS sequence"/>
</dbReference>
<protein>
    <recommendedName>
        <fullName evidence="4">Aldehyde dehydrogenase domain-containing protein</fullName>
    </recommendedName>
</protein>
<comment type="similarity">
    <text evidence="3">Belongs to the aldehyde dehydrogenase family.</text>
</comment>
<evidence type="ECO:0000256" key="1">
    <source>
        <dbReference type="ARBA" id="ARBA00023002"/>
    </source>
</evidence>
<keyword evidence="1 3" id="KW-0560">Oxidoreductase</keyword>
<dbReference type="PANTHER" id="PTHR11699">
    <property type="entry name" value="ALDEHYDE DEHYDROGENASE-RELATED"/>
    <property type="match status" value="1"/>
</dbReference>
<organism evidence="5 6">
    <name type="scientific">Prosthecodimorpha hirschii</name>
    <dbReference type="NCBI Taxonomy" id="665126"/>
    <lineage>
        <taxon>Bacteria</taxon>
        <taxon>Pseudomonadati</taxon>
        <taxon>Pseudomonadota</taxon>
        <taxon>Alphaproteobacteria</taxon>
        <taxon>Hyphomicrobiales</taxon>
        <taxon>Ancalomicrobiaceae</taxon>
        <taxon>Prosthecodimorpha</taxon>
    </lineage>
</organism>
<comment type="caution">
    <text evidence="5">The sequence shown here is derived from an EMBL/GenBank/DDBJ whole genome shotgun (WGS) entry which is preliminary data.</text>
</comment>
<dbReference type="Gene3D" id="3.40.605.10">
    <property type="entry name" value="Aldehyde Dehydrogenase, Chain A, domain 1"/>
    <property type="match status" value="1"/>
</dbReference>
<dbReference type="FunFam" id="3.40.605.10:FF:000063">
    <property type="entry name" value="Succinate-semialdehyde dehydrogenase, mitochondrial"/>
    <property type="match status" value="1"/>
</dbReference>
<feature type="domain" description="Aldehyde dehydrogenase" evidence="4">
    <location>
        <begin position="25"/>
        <end position="477"/>
    </location>
</feature>
<sequence length="483" mass="51333">MTTDSPLRIDHWIGNAPVASAARDEVRDPGRLADMVGLVARGGAYEVDLAVRTAAEAFRTWRETPVETRAALLRQAADLLEAEAPAVVGIMARESGMLVATNTAEIGMAANIVRDNAEAGAAFLAPEAYEDAESWVGVEKRPIGVIAAIVPWNAPIILAMRKVSPALICGNTVVVKPAPTAPIGLSLLLEKMAALFPPGVINVVHGGAEVGRALATHPLVGKVSFTGGGTVARAIMKDAAEGLKGVQFELGGNDPAIILEDADLDLAIPRIVGGAFRRSGQFCFAVKRVYAPSSLYDEVVARIRAEVDKFRVGHPLEPGVTFGPINNAGQYRALQGLLARTRASGATVEELGSWVSEKSEADGYYMRPVLVSDIDPEAELVQVEQFGPLLPVVRYDDLDAVIDSINAGELGLGSSIWTRDTDRAVAVARELETGMTFVNNAGTSRLGQKNIPFGGVKQSGIGRESSPIGLREYIDYHAINYHR</sequence>
<gene>
    <name evidence="5" type="ORF">ABB55_23520</name>
</gene>
<feature type="active site" evidence="2">
    <location>
        <position position="249"/>
    </location>
</feature>
<evidence type="ECO:0000256" key="2">
    <source>
        <dbReference type="PROSITE-ProRule" id="PRU10007"/>
    </source>
</evidence>
<proteinExistence type="inferred from homology"/>
<reference evidence="5 6" key="2">
    <citation type="submission" date="2015-10" db="EMBL/GenBank/DDBJ databases">
        <title>Draft Genome Sequence of Prosthecomicrobium hirschii ATCC 27832.</title>
        <authorList>
            <person name="Daniel J."/>
            <person name="Givan S.A."/>
            <person name="Brun Y.V."/>
            <person name="Brown P.J."/>
        </authorList>
    </citation>
    <scope>NUCLEOTIDE SEQUENCE [LARGE SCALE GENOMIC DNA]</scope>
    <source>
        <strain evidence="5 6">16</strain>
    </source>
</reference>
<dbReference type="Pfam" id="PF00171">
    <property type="entry name" value="Aldedh"/>
    <property type="match status" value="1"/>
</dbReference>
<dbReference type="InterPro" id="IPR016161">
    <property type="entry name" value="Ald_DH/histidinol_DH"/>
</dbReference>
<dbReference type="Gene3D" id="3.40.309.10">
    <property type="entry name" value="Aldehyde Dehydrogenase, Chain A, domain 2"/>
    <property type="match status" value="1"/>
</dbReference>
<dbReference type="InterPro" id="IPR016162">
    <property type="entry name" value="Ald_DH_N"/>
</dbReference>
<evidence type="ECO:0000313" key="6">
    <source>
        <dbReference type="Proteomes" id="UP000048984"/>
    </source>
</evidence>
<evidence type="ECO:0000313" key="5">
    <source>
        <dbReference type="EMBL" id="KPL54825.1"/>
    </source>
</evidence>
<name>A0A0N8GFN6_9HYPH</name>
<dbReference type="STRING" id="665126.ABB55_23520"/>
<reference evidence="5 6" key="1">
    <citation type="submission" date="2015-09" db="EMBL/GenBank/DDBJ databases">
        <authorList>
            <consortium name="Swine Surveillance"/>
        </authorList>
    </citation>
    <scope>NUCLEOTIDE SEQUENCE [LARGE SCALE GENOMIC DNA]</scope>
    <source>
        <strain evidence="5 6">16</strain>
    </source>
</reference>